<sequence>MDSASNISIVNGDVPSRRTADPNEAQRLQDERLQYFIGNDELPNSVLPHMTTSSKKSITKHKNKMSRKINEIIPKVQK</sequence>
<accession>A0AA37PD23</accession>
<dbReference type="AlphaFoldDB" id="A0AA37PD23"/>
<dbReference type="EMBL" id="BQXU01000033">
    <property type="protein sequence ID" value="GKT49969.1"/>
    <property type="molecule type" value="Genomic_DNA"/>
</dbReference>
<feature type="compositionally biased region" description="Basic residues" evidence="1">
    <location>
        <begin position="57"/>
        <end position="67"/>
    </location>
</feature>
<reference evidence="2 3" key="1">
    <citation type="submission" date="2022-03" db="EMBL/GenBank/DDBJ databases">
        <title>Genome data of Colletotrichum spp.</title>
        <authorList>
            <person name="Utami Y.D."/>
            <person name="Hiruma K."/>
        </authorList>
    </citation>
    <scope>NUCLEOTIDE SEQUENCE [LARGE SCALE GENOMIC DNA]</scope>
    <source>
        <strain evidence="2 3">MAFF 239500</strain>
    </source>
</reference>
<feature type="region of interest" description="Disordered" evidence="1">
    <location>
        <begin position="1"/>
        <end position="24"/>
    </location>
</feature>
<feature type="region of interest" description="Disordered" evidence="1">
    <location>
        <begin position="44"/>
        <end position="78"/>
    </location>
</feature>
<evidence type="ECO:0000313" key="3">
    <source>
        <dbReference type="Proteomes" id="UP001055115"/>
    </source>
</evidence>
<dbReference type="RefSeq" id="XP_049132319.1">
    <property type="nucleotide sequence ID" value="XM_049276362.1"/>
</dbReference>
<dbReference type="Proteomes" id="UP001055115">
    <property type="component" value="Unassembled WGS sequence"/>
</dbReference>
<proteinExistence type="predicted"/>
<organism evidence="2 3">
    <name type="scientific">Colletotrichum spaethianum</name>
    <dbReference type="NCBI Taxonomy" id="700344"/>
    <lineage>
        <taxon>Eukaryota</taxon>
        <taxon>Fungi</taxon>
        <taxon>Dikarya</taxon>
        <taxon>Ascomycota</taxon>
        <taxon>Pezizomycotina</taxon>
        <taxon>Sordariomycetes</taxon>
        <taxon>Hypocreomycetidae</taxon>
        <taxon>Glomerellales</taxon>
        <taxon>Glomerellaceae</taxon>
        <taxon>Colletotrichum</taxon>
        <taxon>Colletotrichum spaethianum species complex</taxon>
    </lineage>
</organism>
<keyword evidence="3" id="KW-1185">Reference proteome</keyword>
<gene>
    <name evidence="2" type="ORF">ColSpa_10150</name>
</gene>
<evidence type="ECO:0000256" key="1">
    <source>
        <dbReference type="SAM" id="MobiDB-lite"/>
    </source>
</evidence>
<evidence type="ECO:0000313" key="2">
    <source>
        <dbReference type="EMBL" id="GKT49969.1"/>
    </source>
</evidence>
<comment type="caution">
    <text evidence="2">The sequence shown here is derived from an EMBL/GenBank/DDBJ whole genome shotgun (WGS) entry which is preliminary data.</text>
</comment>
<protein>
    <submittedName>
        <fullName evidence="2">Uncharacterized protein</fullName>
    </submittedName>
</protein>
<name>A0AA37PD23_9PEZI</name>
<dbReference type="GeneID" id="73330952"/>